<evidence type="ECO:0000313" key="2">
    <source>
        <dbReference type="EMBL" id="EPY07465.1"/>
    </source>
</evidence>
<feature type="signal peptide" evidence="1">
    <location>
        <begin position="1"/>
        <end position="28"/>
    </location>
</feature>
<gene>
    <name evidence="2" type="ORF">PAALTS15_09710</name>
</gene>
<evidence type="ECO:0000256" key="1">
    <source>
        <dbReference type="SAM" id="SignalP"/>
    </source>
</evidence>
<organism evidence="2 3">
    <name type="scientific">Paenibacillus alvei TS-15</name>
    <dbReference type="NCBI Taxonomy" id="1117108"/>
    <lineage>
        <taxon>Bacteria</taxon>
        <taxon>Bacillati</taxon>
        <taxon>Bacillota</taxon>
        <taxon>Bacilli</taxon>
        <taxon>Bacillales</taxon>
        <taxon>Paenibacillaceae</taxon>
        <taxon>Paenibacillus</taxon>
    </lineage>
</organism>
<keyword evidence="1" id="KW-0732">Signal</keyword>
<dbReference type="Gene3D" id="2.60.120.260">
    <property type="entry name" value="Galactose-binding domain-like"/>
    <property type="match status" value="2"/>
</dbReference>
<dbReference type="RefSeq" id="WP_021259361.1">
    <property type="nucleotide sequence ID" value="NZ_ATMT01000042.1"/>
</dbReference>
<dbReference type="PATRIC" id="fig|1117108.3.peg.2019"/>
<protein>
    <submittedName>
        <fullName evidence="2">Uncharacterized protein</fullName>
    </submittedName>
</protein>
<evidence type="ECO:0000313" key="3">
    <source>
        <dbReference type="Proteomes" id="UP000015344"/>
    </source>
</evidence>
<sequence>MKLDFKSYLMGIVTIMLSFFLISSAANASPTEKVFLNQESFKRGAYGNTKVATALGTVANQVNSSSYSNMVDINGGFEKDSNHNQLPDFWEVVWRNGVSSNSYAILAPYEPVEGKLHYRLYNGDNDAQSYQYVLSDQIPVAGGSAYTIKAFLRYTLPVGRAEMSIIQGDAQGNNNGEIHYTYNNGGWKWNEKNNSFVLNPDTKFIRIRFGVGGEVGAYLDVDKVELTQIDMNEGFEKDENSNNLPDFWETVWRNGTSTNPFATIAPYEPVDGKYHYRLFNGLNDKDSYMYALSDPIPVLGGAAYELSTYLRYALPVGRVEMSIIQGDAQGNNNGEIHYTYNNGGWKWNEKNNSFVLNPGTKFIRIRFGVGGEVGAYLDIDHTKLHLLNSEGNLNFIRYEYNQSNEVKRIIYPNGKIVEIEYDANGNQVQRKIVKE</sequence>
<name>S9UAG3_PAEAL</name>
<dbReference type="AlphaFoldDB" id="S9UAG3"/>
<accession>S9UAG3</accession>
<reference evidence="2 3" key="1">
    <citation type="submission" date="2013-05" db="EMBL/GenBank/DDBJ databases">
        <authorList>
            <person name="Strain E.A."/>
            <person name="Brown E."/>
            <person name="Allard M.W."/>
            <person name="Luo Y.L."/>
        </authorList>
    </citation>
    <scope>NUCLEOTIDE SEQUENCE [LARGE SCALE GENOMIC DNA]</scope>
    <source>
        <strain evidence="2 3">TS-15</strain>
    </source>
</reference>
<comment type="caution">
    <text evidence="2">The sequence shown here is derived from an EMBL/GenBank/DDBJ whole genome shotgun (WGS) entry which is preliminary data.</text>
</comment>
<proteinExistence type="predicted"/>
<dbReference type="EMBL" id="ATMT01000042">
    <property type="protein sequence ID" value="EPY07465.1"/>
    <property type="molecule type" value="Genomic_DNA"/>
</dbReference>
<dbReference type="eggNOG" id="ENOG50306XX">
    <property type="taxonomic scope" value="Bacteria"/>
</dbReference>
<dbReference type="Proteomes" id="UP000015344">
    <property type="component" value="Unassembled WGS sequence"/>
</dbReference>
<feature type="chain" id="PRO_5004571279" evidence="1">
    <location>
        <begin position="29"/>
        <end position="435"/>
    </location>
</feature>